<dbReference type="EMBL" id="FQVW01000018">
    <property type="protein sequence ID" value="SHG16722.1"/>
    <property type="molecule type" value="Genomic_DNA"/>
</dbReference>
<dbReference type="RefSeq" id="WP_072890211.1">
    <property type="nucleotide sequence ID" value="NZ_FQVW01000018.1"/>
</dbReference>
<dbReference type="InterPro" id="IPR029410">
    <property type="entry name" value="CAP_assoc"/>
</dbReference>
<dbReference type="Pfam" id="PF14504">
    <property type="entry name" value="CAP_assoc_N"/>
    <property type="match status" value="1"/>
</dbReference>
<dbReference type="Proteomes" id="UP000183988">
    <property type="component" value="Unassembled WGS sequence"/>
</dbReference>
<evidence type="ECO:0000313" key="3">
    <source>
        <dbReference type="EMBL" id="SHG16722.1"/>
    </source>
</evidence>
<dbReference type="InterPro" id="IPR051922">
    <property type="entry name" value="Bact_Sporulation_Assoc"/>
</dbReference>
<organism evidence="3 4">
    <name type="scientific">Ornithinibacillus halophilus</name>
    <dbReference type="NCBI Taxonomy" id="930117"/>
    <lineage>
        <taxon>Bacteria</taxon>
        <taxon>Bacillati</taxon>
        <taxon>Bacillota</taxon>
        <taxon>Bacilli</taxon>
        <taxon>Bacillales</taxon>
        <taxon>Bacillaceae</taxon>
        <taxon>Ornithinibacillus</taxon>
    </lineage>
</organism>
<evidence type="ECO:0000259" key="1">
    <source>
        <dbReference type="Pfam" id="PF00188"/>
    </source>
</evidence>
<name>A0A1M5HLK4_9BACI</name>
<keyword evidence="4" id="KW-1185">Reference proteome</keyword>
<feature type="domain" description="SCP" evidence="1">
    <location>
        <begin position="459"/>
        <end position="573"/>
    </location>
</feature>
<dbReference type="InterPro" id="IPR014044">
    <property type="entry name" value="CAP_dom"/>
</dbReference>
<dbReference type="CDD" id="cd05379">
    <property type="entry name" value="CAP_bacterial"/>
    <property type="match status" value="1"/>
</dbReference>
<evidence type="ECO:0000259" key="2">
    <source>
        <dbReference type="Pfam" id="PF14504"/>
    </source>
</evidence>
<dbReference type="InterPro" id="IPR007253">
    <property type="entry name" value="Cell_wall-bd_2"/>
</dbReference>
<sequence length="577" mass="63935">MKRLLVVFLITMVTIFTMGNTVHASSLEDLRISGENRWETAVEISQEGWEHADTVVLTTGYNFPDALAGAPLAYMYDAPILLTKNKLDRTTKEEILRLGAKKIFILGNKSAVPLQVEADLKNIGIENIERIGGANRFETAALIAEELGKSDTAFVANGLNFPDALSIAPYAARNGIPILLTKNDTLPDATVKVLQEKRQTIIIGGTAVVGEDVASQLNNPVRYSGKNRFETGKAIVENLTLGSETAYFATGMNFVDALTGSVLAAKHNAPILLVKTNNIPSSTKTLLENYNKKFIIGGKAAVSDIVAKEISGDTSTFTARGISIGDSVKRVLSILGEPDRIDESRAKLEWYIYNSDYSNFLMVGIDNNQVIRLASNADVWNSTIDINIGTTKEVVEQKLVDEYGSGSYYLDDSYFARFYYDEHQDNSIALIELTGEDLEYIDPRKTDSVARDMEKQIFDLANATRVQFGLKPFVWDEKARISSRKHSQDMADRDYFDHINPDGESPVQRMKKEGIEWIGAAENIAAGYYNALDVHIGWMNSYGHRLNILSDLERLGVGVVFGGSYGVYYTQNFYTPR</sequence>
<dbReference type="OrthoDB" id="9798386at2"/>
<evidence type="ECO:0000313" key="4">
    <source>
        <dbReference type="Proteomes" id="UP000183988"/>
    </source>
</evidence>
<reference evidence="3 4" key="1">
    <citation type="submission" date="2016-11" db="EMBL/GenBank/DDBJ databases">
        <authorList>
            <person name="Jaros S."/>
            <person name="Januszkiewicz K."/>
            <person name="Wedrychowicz H."/>
        </authorList>
    </citation>
    <scope>NUCLEOTIDE SEQUENCE [LARGE SCALE GENOMIC DNA]</scope>
    <source>
        <strain evidence="3 4">IBRC-M 10683</strain>
    </source>
</reference>
<dbReference type="Pfam" id="PF00188">
    <property type="entry name" value="CAP"/>
    <property type="match status" value="1"/>
</dbReference>
<dbReference type="STRING" id="930117.SAMN05216225_101831"/>
<accession>A0A1M5HLK4</accession>
<dbReference type="AlphaFoldDB" id="A0A1M5HLK4"/>
<dbReference type="PANTHER" id="PTHR30032:SF8">
    <property type="entry name" value="GERMINATION-SPECIFIC N-ACETYLMURAMOYL-L-ALANINE AMIDASE"/>
    <property type="match status" value="1"/>
</dbReference>
<proteinExistence type="predicted"/>
<protein>
    <submittedName>
        <fullName evidence="3">Uncharacterized conserved protein YkwD, contains CAP (CSP/antigen 5/PR1) domain</fullName>
    </submittedName>
</protein>
<dbReference type="PANTHER" id="PTHR30032">
    <property type="entry name" value="N-ACETYLMURAMOYL-L-ALANINE AMIDASE-RELATED"/>
    <property type="match status" value="1"/>
</dbReference>
<dbReference type="InterPro" id="IPR035940">
    <property type="entry name" value="CAP_sf"/>
</dbReference>
<feature type="domain" description="CAP-associated" evidence="2">
    <location>
        <begin position="324"/>
        <end position="400"/>
    </location>
</feature>
<gene>
    <name evidence="3" type="ORF">SAMN05216225_101831</name>
</gene>
<dbReference type="Gene3D" id="3.40.33.10">
    <property type="entry name" value="CAP"/>
    <property type="match status" value="1"/>
</dbReference>
<dbReference type="SUPFAM" id="SSF55797">
    <property type="entry name" value="PR-1-like"/>
    <property type="match status" value="1"/>
</dbReference>
<dbReference type="Gene3D" id="3.40.50.12090">
    <property type="match status" value="3"/>
</dbReference>
<dbReference type="Pfam" id="PF04122">
    <property type="entry name" value="CW_binding_2"/>
    <property type="match status" value="3"/>
</dbReference>